<feature type="transmembrane region" description="Helical" evidence="6">
    <location>
        <begin position="115"/>
        <end position="136"/>
    </location>
</feature>
<dbReference type="EC" id="2.5.1.18" evidence="6"/>
<keyword evidence="6" id="KW-0492">Microsome</keyword>
<comment type="function">
    <text evidence="6">Catalyzes several different glutathione-dependent reactions. Catalyzes the glutathione-dependent reduction of lipid hydroperoxides, such as 5-HPETE. Has glutathione transferase activity, toward xenobiotic electrophiles, such as 1-chloro-2, 4-dinitrobenzene (CDNB). Catalyzes also the conjugation of leukotriene A4 with reduced glutathione to form leukotriene C4 (LTC4). Involved in oxidative DNA damage induced by ER stress and anticancer agents by activating LTC4 biosynthetic machinery in nonimmune cells.</text>
</comment>
<dbReference type="PANTHER" id="PTHR10250">
    <property type="entry name" value="MICROSOMAL GLUTATHIONE S-TRANSFERASE"/>
    <property type="match status" value="1"/>
</dbReference>
<evidence type="ECO:0000256" key="5">
    <source>
        <dbReference type="ARBA" id="ARBA00023136"/>
    </source>
</evidence>
<dbReference type="Pfam" id="PF01124">
    <property type="entry name" value="MAPEG"/>
    <property type="match status" value="1"/>
</dbReference>
<keyword evidence="1 6" id="KW-0812">Transmembrane</keyword>
<dbReference type="EC" id="1.11.1.-" evidence="6"/>
<keyword evidence="5 6" id="KW-0472">Membrane</keyword>
<protein>
    <recommendedName>
        <fullName evidence="6">Microsomal glutathione S-transferase 2</fullName>
        <shortName evidence="6">Microsomal GST-2</shortName>
        <shortName evidence="6">Microsomal GST-II</shortName>
        <ecNumber evidence="6">1.11.1.-</ecNumber>
        <ecNumber evidence="6">2.5.1.18</ecNumber>
        <ecNumber evidence="6">4.4.1.20</ecNumber>
    </recommendedName>
    <alternativeName>
        <fullName evidence="6">Glutathione peroxidase MGST2</fullName>
    </alternativeName>
    <alternativeName>
        <fullName evidence="6">Leukotriene C4 synthase MGST2</fullName>
    </alternativeName>
    <alternativeName>
        <fullName evidence="6">Microsomal glutathione S-transferase II</fullName>
    </alternativeName>
</protein>
<evidence type="ECO:0000256" key="1">
    <source>
        <dbReference type="ARBA" id="ARBA00022692"/>
    </source>
</evidence>
<comment type="similarity">
    <text evidence="6">Belongs to the MAPEG family.</text>
</comment>
<evidence type="ECO:0000256" key="4">
    <source>
        <dbReference type="ARBA" id="ARBA00022989"/>
    </source>
</evidence>
<keyword evidence="4 6" id="KW-1133">Transmembrane helix</keyword>
<dbReference type="InterPro" id="IPR001129">
    <property type="entry name" value="Membr-assoc_MAPEG"/>
</dbReference>
<evidence type="ECO:0000256" key="6">
    <source>
        <dbReference type="RuleBase" id="RU369123"/>
    </source>
</evidence>
<reference evidence="7 8" key="1">
    <citation type="submission" date="2024-08" db="EMBL/GenBank/DDBJ databases">
        <title>The draft genome of Apodemus speciosus.</title>
        <authorList>
            <person name="Nabeshima K."/>
            <person name="Suzuki S."/>
            <person name="Onuma M."/>
        </authorList>
    </citation>
    <scope>NUCLEOTIDE SEQUENCE [LARGE SCALE GENOMIC DNA]</scope>
    <source>
        <strain evidence="7">IB14-021</strain>
    </source>
</reference>
<dbReference type="Proteomes" id="UP001623349">
    <property type="component" value="Unassembled WGS sequence"/>
</dbReference>
<dbReference type="InterPro" id="IPR050997">
    <property type="entry name" value="MAPEG"/>
</dbReference>
<keyword evidence="6" id="KW-0808">Transferase</keyword>
<dbReference type="SUPFAM" id="SSF161084">
    <property type="entry name" value="MAPEG domain-like"/>
    <property type="match status" value="1"/>
</dbReference>
<sequence length="152" mass="17361">MAEISSLLAAVSLLSACQQGYFAFRVGRVRSKYKIAPPAVTGPLEFERIFRAQQNCLEFYTIFIVTLWTAGWYFHQDFPMVDLAACLGLLYIYTRHKYFWGYAEAAEKRLTGFRLSLGVLTVLTVLAVLGIGSRFLDKYLDFHVAKKLKKPF</sequence>
<keyword evidence="6" id="KW-0560">Oxidoreductase</keyword>
<dbReference type="PRINTS" id="PR00488">
    <property type="entry name" value="5LPOXGNASEAP"/>
</dbReference>
<evidence type="ECO:0000313" key="8">
    <source>
        <dbReference type="Proteomes" id="UP001623349"/>
    </source>
</evidence>
<dbReference type="EC" id="4.4.1.20" evidence="6"/>
<comment type="subcellular location">
    <subcellularLocation>
        <location evidence="6">Endoplasmic reticulum membrane</location>
        <topology evidence="6">Multi-pass membrane protein</topology>
    </subcellularLocation>
    <subcellularLocation>
        <location evidence="6">Microsome membrane</location>
        <topology evidence="6">Multi-pass membrane protein</topology>
    </subcellularLocation>
</comment>
<dbReference type="InterPro" id="IPR023352">
    <property type="entry name" value="MAPEG-like_dom_sf"/>
</dbReference>
<comment type="catalytic activity">
    <reaction evidence="6">
        <text>1-chloro-2,4-dinitrobenzene + glutathione = 2,4-dinitrophenyl-S-glutathione + chloride + H(+)</text>
        <dbReference type="Rhea" id="RHEA:51220"/>
        <dbReference type="ChEBI" id="CHEBI:15378"/>
        <dbReference type="ChEBI" id="CHEBI:17996"/>
        <dbReference type="ChEBI" id="CHEBI:34718"/>
        <dbReference type="ChEBI" id="CHEBI:57925"/>
        <dbReference type="ChEBI" id="CHEBI:133977"/>
        <dbReference type="EC" id="2.5.1.18"/>
    </reaction>
</comment>
<dbReference type="Gene3D" id="1.20.120.550">
    <property type="entry name" value="Membrane associated eicosanoid/glutathione metabolism-like domain"/>
    <property type="match status" value="1"/>
</dbReference>
<organism evidence="7 8">
    <name type="scientific">Apodemus speciosus</name>
    <name type="common">Large Japanese field mouse</name>
    <dbReference type="NCBI Taxonomy" id="105296"/>
    <lineage>
        <taxon>Eukaryota</taxon>
        <taxon>Metazoa</taxon>
        <taxon>Chordata</taxon>
        <taxon>Craniata</taxon>
        <taxon>Vertebrata</taxon>
        <taxon>Euteleostomi</taxon>
        <taxon>Mammalia</taxon>
        <taxon>Eutheria</taxon>
        <taxon>Euarchontoglires</taxon>
        <taxon>Glires</taxon>
        <taxon>Rodentia</taxon>
        <taxon>Myomorpha</taxon>
        <taxon>Muroidea</taxon>
        <taxon>Muridae</taxon>
        <taxon>Murinae</taxon>
        <taxon>Apodemus</taxon>
    </lineage>
</organism>
<comment type="caution">
    <text evidence="6">Lacks conserved residue(s) required for the propagation of feature annotation.</text>
</comment>
<comment type="catalytic activity">
    <reaction evidence="6">
        <text>RX + glutathione = an S-substituted glutathione + a halide anion + H(+)</text>
        <dbReference type="Rhea" id="RHEA:16437"/>
        <dbReference type="ChEBI" id="CHEBI:15378"/>
        <dbReference type="ChEBI" id="CHEBI:16042"/>
        <dbReference type="ChEBI" id="CHEBI:17792"/>
        <dbReference type="ChEBI" id="CHEBI:57925"/>
        <dbReference type="ChEBI" id="CHEBI:90779"/>
        <dbReference type="EC" id="2.5.1.18"/>
    </reaction>
</comment>
<dbReference type="InterPro" id="IPR001446">
    <property type="entry name" value="5_LipOase_AP"/>
</dbReference>
<keyword evidence="6" id="KW-0456">Lyase</keyword>
<comment type="caution">
    <text evidence="7">The sequence shown here is derived from an EMBL/GenBank/DDBJ whole genome shotgun (WGS) entry which is preliminary data.</text>
</comment>
<evidence type="ECO:0000256" key="2">
    <source>
        <dbReference type="ARBA" id="ARBA00022751"/>
    </source>
</evidence>
<name>A0ABQ0EKD2_APOSI</name>
<dbReference type="PANTHER" id="PTHR10250:SF13">
    <property type="entry name" value="MICROSOMAL GLUTATHIONE S-TRANSFERASE 2"/>
    <property type="match status" value="1"/>
</dbReference>
<evidence type="ECO:0000313" key="7">
    <source>
        <dbReference type="EMBL" id="GAB1287514.1"/>
    </source>
</evidence>
<keyword evidence="8" id="KW-1185">Reference proteome</keyword>
<comment type="catalytic activity">
    <reaction evidence="6">
        <text>leukotriene C4 = leukotriene A4 + glutathione</text>
        <dbReference type="Rhea" id="RHEA:17617"/>
        <dbReference type="ChEBI" id="CHEBI:57463"/>
        <dbReference type="ChEBI" id="CHEBI:57925"/>
        <dbReference type="ChEBI" id="CHEBI:57973"/>
        <dbReference type="EC" id="4.4.1.20"/>
    </reaction>
</comment>
<comment type="subunit">
    <text evidence="6">Homotrimer.</text>
</comment>
<keyword evidence="2 6" id="KW-0434">Leukotriene biosynthesis</keyword>
<gene>
    <name evidence="7" type="ORF">APTSU1_000274400</name>
</gene>
<keyword evidence="3 6" id="KW-0256">Endoplasmic reticulum</keyword>
<proteinExistence type="inferred from homology"/>
<accession>A0ABQ0EKD2</accession>
<evidence type="ECO:0000256" key="3">
    <source>
        <dbReference type="ARBA" id="ARBA00022824"/>
    </source>
</evidence>
<keyword evidence="6" id="KW-0443">Lipid metabolism</keyword>
<comment type="catalytic activity">
    <reaction evidence="6">
        <text>(5S)-hydroperoxy-(6E,8Z,11Z,14Z)-eicosatetraenoate + 2 glutathione = (5S)-hydroxy-(6E,8Z,11Z,14Z)-eicosatetraenoate + glutathione disulfide + H2O</text>
        <dbReference type="Rhea" id="RHEA:48620"/>
        <dbReference type="ChEBI" id="CHEBI:15377"/>
        <dbReference type="ChEBI" id="CHEBI:57450"/>
        <dbReference type="ChEBI" id="CHEBI:57925"/>
        <dbReference type="ChEBI" id="CHEBI:58297"/>
        <dbReference type="ChEBI" id="CHEBI:90632"/>
    </reaction>
</comment>
<dbReference type="EMBL" id="BAAFST010000003">
    <property type="protein sequence ID" value="GAB1287514.1"/>
    <property type="molecule type" value="Genomic_DNA"/>
</dbReference>